<dbReference type="Gene3D" id="2.60.200.30">
    <property type="entry name" value="Probable inorganic polyphosphate/atp-NAD kinase, domain 2"/>
    <property type="match status" value="1"/>
</dbReference>
<dbReference type="Pfam" id="PF01513">
    <property type="entry name" value="NAD_kinase"/>
    <property type="match status" value="1"/>
</dbReference>
<name>A0A7X2P7R3_9FIRM</name>
<comment type="similarity">
    <text evidence="6">Belongs to the NAD kinase family.</text>
</comment>
<feature type="binding site" evidence="6">
    <location>
        <begin position="141"/>
        <end position="142"/>
    </location>
    <ligand>
        <name>NAD(+)</name>
        <dbReference type="ChEBI" id="CHEBI:57540"/>
    </ligand>
</feature>
<reference evidence="7 8" key="1">
    <citation type="submission" date="2019-08" db="EMBL/GenBank/DDBJ databases">
        <title>In-depth cultivation of the pig gut microbiome towards novel bacterial diversity and tailored functional studies.</title>
        <authorList>
            <person name="Wylensek D."/>
            <person name="Hitch T.C.A."/>
            <person name="Clavel T."/>
        </authorList>
    </citation>
    <scope>NUCLEOTIDE SEQUENCE [LARGE SCALE GENOMIC DNA]</scope>
    <source>
        <strain evidence="7 8">Oil+RF-744-WCA-WT-13</strain>
    </source>
</reference>
<keyword evidence="6" id="KW-0547">Nucleotide-binding</keyword>
<keyword evidence="6" id="KW-0067">ATP-binding</keyword>
<dbReference type="RefSeq" id="WP_154457722.1">
    <property type="nucleotide sequence ID" value="NZ_VUMV01000003.1"/>
</dbReference>
<feature type="binding site" evidence="6">
    <location>
        <position position="72"/>
    </location>
    <ligand>
        <name>NAD(+)</name>
        <dbReference type="ChEBI" id="CHEBI:57540"/>
    </ligand>
</feature>
<dbReference type="GO" id="GO:0006741">
    <property type="term" value="P:NADP+ biosynthetic process"/>
    <property type="evidence" value="ECO:0007669"/>
    <property type="project" value="UniProtKB-UniRule"/>
</dbReference>
<evidence type="ECO:0000256" key="4">
    <source>
        <dbReference type="ARBA" id="ARBA00023027"/>
    </source>
</evidence>
<dbReference type="GO" id="GO:0005524">
    <property type="term" value="F:ATP binding"/>
    <property type="evidence" value="ECO:0007669"/>
    <property type="project" value="UniProtKB-KW"/>
</dbReference>
<dbReference type="HAMAP" id="MF_00361">
    <property type="entry name" value="NAD_kinase"/>
    <property type="match status" value="1"/>
</dbReference>
<proteinExistence type="inferred from homology"/>
<evidence type="ECO:0000256" key="2">
    <source>
        <dbReference type="ARBA" id="ARBA00022777"/>
    </source>
</evidence>
<dbReference type="GO" id="GO:0005737">
    <property type="term" value="C:cytoplasm"/>
    <property type="evidence" value="ECO:0007669"/>
    <property type="project" value="UniProtKB-SubCell"/>
</dbReference>
<dbReference type="PANTHER" id="PTHR20275:SF0">
    <property type="entry name" value="NAD KINASE"/>
    <property type="match status" value="1"/>
</dbReference>
<feature type="binding site" evidence="6">
    <location>
        <begin position="182"/>
        <end position="187"/>
    </location>
    <ligand>
        <name>NAD(+)</name>
        <dbReference type="ChEBI" id="CHEBI:57540"/>
    </ligand>
</feature>
<dbReference type="AlphaFoldDB" id="A0A7X2P7R3"/>
<evidence type="ECO:0000256" key="1">
    <source>
        <dbReference type="ARBA" id="ARBA00022679"/>
    </source>
</evidence>
<keyword evidence="6" id="KW-0963">Cytoplasm</keyword>
<comment type="caution">
    <text evidence="7">The sequence shown here is derived from an EMBL/GenBank/DDBJ whole genome shotgun (WGS) entry which is preliminary data.</text>
</comment>
<evidence type="ECO:0000313" key="7">
    <source>
        <dbReference type="EMBL" id="MST81814.1"/>
    </source>
</evidence>
<dbReference type="InterPro" id="IPR016064">
    <property type="entry name" value="NAD/diacylglycerol_kinase_sf"/>
</dbReference>
<dbReference type="PANTHER" id="PTHR20275">
    <property type="entry name" value="NAD KINASE"/>
    <property type="match status" value="1"/>
</dbReference>
<keyword evidence="8" id="KW-1185">Reference proteome</keyword>
<dbReference type="InterPro" id="IPR017438">
    <property type="entry name" value="ATP-NAD_kinase_N"/>
</dbReference>
<dbReference type="SUPFAM" id="SSF111331">
    <property type="entry name" value="NAD kinase/diacylglycerol kinase-like"/>
    <property type="match status" value="1"/>
</dbReference>
<sequence>MKHFYIVTNFPKDPDLLVTSQVMEYLTNHGAVCTVRPKNQNPEVDYRYTDPDKIPADTECVIVLGGDGTLMRAAGDIVERQIPILGINTGHLGFLAETDQTTMLPALNALLQDTYQIEHRMMLRGDVYNAGRLMRTKRALNDVVIGRKDGMHLISMDLLVNGAYLNTYRADGLIIATPTGSTGYSLSAGGPIIAPEAALFLVTPLAPHTLNTRGIVLPPESRITVRVNNGRDQTTEHAMAYFDGGDRQGMDTGDYVEIRRADQDVLIVKTRNDSFLDILRRKLQAI</sequence>
<evidence type="ECO:0000256" key="6">
    <source>
        <dbReference type="HAMAP-Rule" id="MF_00361"/>
    </source>
</evidence>
<feature type="binding site" evidence="6">
    <location>
        <position position="171"/>
    </location>
    <ligand>
        <name>NAD(+)</name>
        <dbReference type="ChEBI" id="CHEBI:57540"/>
    </ligand>
</feature>
<dbReference type="GO" id="GO:0003951">
    <property type="term" value="F:NAD+ kinase activity"/>
    <property type="evidence" value="ECO:0007669"/>
    <property type="project" value="UniProtKB-UniRule"/>
</dbReference>
<protein>
    <recommendedName>
        <fullName evidence="6">NAD kinase</fullName>
        <ecNumber evidence="6">2.7.1.23</ecNumber>
    </recommendedName>
    <alternativeName>
        <fullName evidence="6">ATP-dependent NAD kinase</fullName>
    </alternativeName>
</protein>
<dbReference type="GO" id="GO:0051287">
    <property type="term" value="F:NAD binding"/>
    <property type="evidence" value="ECO:0007669"/>
    <property type="project" value="UniProtKB-ARBA"/>
</dbReference>
<comment type="cofactor">
    <cofactor evidence="6">
        <name>a divalent metal cation</name>
        <dbReference type="ChEBI" id="CHEBI:60240"/>
    </cofactor>
</comment>
<comment type="subcellular location">
    <subcellularLocation>
        <location evidence="6">Cytoplasm</location>
    </subcellularLocation>
</comment>
<comment type="function">
    <text evidence="6">Involved in the regulation of the intracellular balance of NAD and NADP, and is a key enzyme in the biosynthesis of NADP. Catalyzes specifically the phosphorylation on 2'-hydroxyl of the adenosine moiety of NAD to yield NADP.</text>
</comment>
<gene>
    <name evidence="6" type="primary">nadK</name>
    <name evidence="7" type="ORF">FYJ60_05740</name>
</gene>
<comment type="catalytic activity">
    <reaction evidence="5 6">
        <text>NAD(+) + ATP = ADP + NADP(+) + H(+)</text>
        <dbReference type="Rhea" id="RHEA:18629"/>
        <dbReference type="ChEBI" id="CHEBI:15378"/>
        <dbReference type="ChEBI" id="CHEBI:30616"/>
        <dbReference type="ChEBI" id="CHEBI:57540"/>
        <dbReference type="ChEBI" id="CHEBI:58349"/>
        <dbReference type="ChEBI" id="CHEBI:456216"/>
        <dbReference type="EC" id="2.7.1.23"/>
    </reaction>
</comment>
<dbReference type="GO" id="GO:0019674">
    <property type="term" value="P:NAD+ metabolic process"/>
    <property type="evidence" value="ECO:0007669"/>
    <property type="project" value="InterPro"/>
</dbReference>
<accession>A0A7X2P7R3</accession>
<evidence type="ECO:0000256" key="5">
    <source>
        <dbReference type="ARBA" id="ARBA00047925"/>
    </source>
</evidence>
<evidence type="ECO:0000313" key="8">
    <source>
        <dbReference type="Proteomes" id="UP000466864"/>
    </source>
</evidence>
<keyword evidence="2 6" id="KW-0418">Kinase</keyword>
<dbReference type="GO" id="GO:0046872">
    <property type="term" value="F:metal ion binding"/>
    <property type="evidence" value="ECO:0007669"/>
    <property type="project" value="UniProtKB-UniRule"/>
</dbReference>
<feature type="binding site" evidence="6">
    <location>
        <position position="152"/>
    </location>
    <ligand>
        <name>NAD(+)</name>
        <dbReference type="ChEBI" id="CHEBI:57540"/>
    </ligand>
</feature>
<keyword evidence="3 6" id="KW-0521">NADP</keyword>
<feature type="binding site" evidence="6">
    <location>
        <position position="206"/>
    </location>
    <ligand>
        <name>NAD(+)</name>
        <dbReference type="ChEBI" id="CHEBI:57540"/>
    </ligand>
</feature>
<dbReference type="EC" id="2.7.1.23" evidence="6"/>
<dbReference type="Pfam" id="PF20143">
    <property type="entry name" value="NAD_kinase_C"/>
    <property type="match status" value="1"/>
</dbReference>
<organism evidence="7 8">
    <name type="scientific">Bilifractor porci</name>
    <dbReference type="NCBI Taxonomy" id="2606636"/>
    <lineage>
        <taxon>Bacteria</taxon>
        <taxon>Bacillati</taxon>
        <taxon>Bacillota</taxon>
        <taxon>Clostridia</taxon>
        <taxon>Lachnospirales</taxon>
        <taxon>Lachnospiraceae</taxon>
        <taxon>Bilifractor</taxon>
    </lineage>
</organism>
<dbReference type="Gene3D" id="3.40.50.10330">
    <property type="entry name" value="Probable inorganic polyphosphate/atp-NAD kinase, domain 1"/>
    <property type="match status" value="1"/>
</dbReference>
<feature type="binding site" evidence="6">
    <location>
        <begin position="67"/>
        <end position="68"/>
    </location>
    <ligand>
        <name>NAD(+)</name>
        <dbReference type="ChEBI" id="CHEBI:57540"/>
    </ligand>
</feature>
<keyword evidence="4 6" id="KW-0520">NAD</keyword>
<dbReference type="Proteomes" id="UP000466864">
    <property type="component" value="Unassembled WGS sequence"/>
</dbReference>
<feature type="binding site" evidence="6">
    <location>
        <position position="169"/>
    </location>
    <ligand>
        <name>NAD(+)</name>
        <dbReference type="ChEBI" id="CHEBI:57540"/>
    </ligand>
</feature>
<dbReference type="EMBL" id="VUMV01000003">
    <property type="protein sequence ID" value="MST81814.1"/>
    <property type="molecule type" value="Genomic_DNA"/>
</dbReference>
<dbReference type="InterPro" id="IPR002504">
    <property type="entry name" value="NADK"/>
</dbReference>
<comment type="caution">
    <text evidence="6">Lacks conserved residue(s) required for the propagation of feature annotation.</text>
</comment>
<feature type="active site" description="Proton acceptor" evidence="6">
    <location>
        <position position="67"/>
    </location>
</feature>
<dbReference type="InterPro" id="IPR017437">
    <property type="entry name" value="ATP-NAD_kinase_PpnK-typ_C"/>
</dbReference>
<evidence type="ECO:0000256" key="3">
    <source>
        <dbReference type="ARBA" id="ARBA00022857"/>
    </source>
</evidence>
<keyword evidence="1 6" id="KW-0808">Transferase</keyword>